<dbReference type="SUPFAM" id="SSF143555">
    <property type="entry name" value="FwdE-like"/>
    <property type="match status" value="1"/>
</dbReference>
<dbReference type="InterPro" id="IPR053194">
    <property type="entry name" value="tRNA_methyltr_O"/>
</dbReference>
<keyword evidence="5" id="KW-1185">Reference proteome</keyword>
<proteinExistence type="predicted"/>
<dbReference type="Pfam" id="PF02663">
    <property type="entry name" value="FmdE"/>
    <property type="match status" value="1"/>
</dbReference>
<feature type="domain" description="Formylmethanofuran dehydrogenase subunit E" evidence="3">
    <location>
        <begin position="29"/>
        <end position="133"/>
    </location>
</feature>
<keyword evidence="1" id="KW-0547">Nucleotide-binding</keyword>
<dbReference type="InterPro" id="IPR037103">
    <property type="entry name" value="Tubulin/FtsZ-like_C"/>
</dbReference>
<dbReference type="InterPro" id="IPR023288">
    <property type="entry name" value="Pa2218-like_dom_sf"/>
</dbReference>
<accession>A0A7R6PGI4</accession>
<dbReference type="PANTHER" id="PTHR39418:SF1">
    <property type="entry name" value="DEHYDROGENASE"/>
    <property type="match status" value="1"/>
</dbReference>
<dbReference type="PANTHER" id="PTHR39418">
    <property type="entry name" value="DEHYDROGENASE-RELATED"/>
    <property type="match status" value="1"/>
</dbReference>
<evidence type="ECO:0000313" key="5">
    <source>
        <dbReference type="Proteomes" id="UP000595564"/>
    </source>
</evidence>
<dbReference type="GO" id="GO:0005525">
    <property type="term" value="F:GTP binding"/>
    <property type="evidence" value="ECO:0007669"/>
    <property type="project" value="UniProtKB-KW"/>
</dbReference>
<keyword evidence="2" id="KW-0342">GTP-binding</keyword>
<dbReference type="GO" id="GO:0018493">
    <property type="term" value="F:formylmethanofuran dehydrogenase activity"/>
    <property type="evidence" value="ECO:0007669"/>
    <property type="project" value="UniProtKB-EC"/>
</dbReference>
<evidence type="ECO:0000259" key="3">
    <source>
        <dbReference type="Pfam" id="PF02663"/>
    </source>
</evidence>
<sequence>MFDKHRAIVNSIEGLSDEEREFLYSALNIHGHVCGGMPMGYVAGLAALKAFGMKRERNMDSMVILNIGDGHAAGCFADGVQFATGCTFGKGLMKKEPKGKWTFYLINKKEGKAVKVTLRNEMLHKAFSAPFITEYRSKGINPTDVPEDIAVPGFKRPFTLKLEDVVEIEGPFDFKVEKGKPCFKLVECSVCGHVVAENYIKMEDGKPVCVDCTNYKW</sequence>
<dbReference type="KEGG" id="thyd:TTHT_1893"/>
<name>A0A7R6PGI4_9BACT</name>
<dbReference type="EC" id="1.2.7.12" evidence="4"/>
<reference evidence="4 5" key="1">
    <citation type="journal article" date="2012" name="Extremophiles">
        <title>Thermotomaculum hydrothermale gen. nov., sp. nov., a novel heterotrophic thermophile within the phylum Acidobacteria from a deep-sea hydrothermal vent chimney in the Southern Okinawa Trough.</title>
        <authorList>
            <person name="Izumi H."/>
            <person name="Nunoura T."/>
            <person name="Miyazaki M."/>
            <person name="Mino S."/>
            <person name="Toki T."/>
            <person name="Takai K."/>
            <person name="Sako Y."/>
            <person name="Sawabe T."/>
            <person name="Nakagawa S."/>
        </authorList>
    </citation>
    <scope>NUCLEOTIDE SEQUENCE [LARGE SCALE GENOMIC DNA]</scope>
    <source>
        <strain evidence="4 5">AC55</strain>
    </source>
</reference>
<dbReference type="Gene3D" id="1.10.3320.10">
    <property type="entry name" value="pa2218 like domain"/>
    <property type="match status" value="1"/>
</dbReference>
<dbReference type="Gene3D" id="3.30.1330.20">
    <property type="entry name" value="Tubulin/FtsZ, C-terminal domain"/>
    <property type="match status" value="1"/>
</dbReference>
<dbReference type="Proteomes" id="UP000595564">
    <property type="component" value="Chromosome"/>
</dbReference>
<protein>
    <submittedName>
        <fullName evidence="4">Formylmethanofuran dehydrogenase subunit E</fullName>
        <ecNumber evidence="4">1.2.7.12</ecNumber>
    </submittedName>
</protein>
<evidence type="ECO:0000256" key="1">
    <source>
        <dbReference type="ARBA" id="ARBA00022741"/>
    </source>
</evidence>
<evidence type="ECO:0000313" key="4">
    <source>
        <dbReference type="EMBL" id="BBB33348.1"/>
    </source>
</evidence>
<dbReference type="EMBL" id="AP017470">
    <property type="protein sequence ID" value="BBB33348.1"/>
    <property type="molecule type" value="Genomic_DNA"/>
</dbReference>
<organism evidence="4 5">
    <name type="scientific">Thermotomaculum hydrothermale</name>
    <dbReference type="NCBI Taxonomy" id="981385"/>
    <lineage>
        <taxon>Bacteria</taxon>
        <taxon>Pseudomonadati</taxon>
        <taxon>Acidobacteriota</taxon>
        <taxon>Holophagae</taxon>
        <taxon>Thermotomaculales</taxon>
        <taxon>Thermotomaculaceae</taxon>
        <taxon>Thermotomaculum</taxon>
    </lineage>
</organism>
<dbReference type="InterPro" id="IPR003814">
    <property type="entry name" value="FmdEsu_dom"/>
</dbReference>
<evidence type="ECO:0000256" key="2">
    <source>
        <dbReference type="ARBA" id="ARBA00023134"/>
    </source>
</evidence>
<dbReference type="AlphaFoldDB" id="A0A7R6PGI4"/>
<dbReference type="RefSeq" id="WP_201327655.1">
    <property type="nucleotide sequence ID" value="NZ_AP017470.1"/>
</dbReference>
<gene>
    <name evidence="4" type="primary">fwdE</name>
    <name evidence="4" type="ORF">TTHT_1893</name>
</gene>
<keyword evidence="4" id="KW-0560">Oxidoreductase</keyword>